<protein>
    <submittedName>
        <fullName evidence="3">Autotransporter outer membrane beta-barrel domain-containing protein</fullName>
    </submittedName>
</protein>
<dbReference type="InterPro" id="IPR003991">
    <property type="entry name" value="Pertactin_virulence_factor"/>
</dbReference>
<evidence type="ECO:0000313" key="3">
    <source>
        <dbReference type="EMBL" id="KAA5839252.1"/>
    </source>
</evidence>
<dbReference type="SMART" id="SM00869">
    <property type="entry name" value="Autotransporter"/>
    <property type="match status" value="1"/>
</dbReference>
<dbReference type="InterPro" id="IPR004899">
    <property type="entry name" value="Pertactin_central"/>
</dbReference>
<dbReference type="PANTHER" id="PTHR35037:SF3">
    <property type="entry name" value="C-TERMINAL REGION OF AIDA-LIKE PROTEIN"/>
    <property type="match status" value="1"/>
</dbReference>
<dbReference type="AlphaFoldDB" id="A0AB34BZ56"/>
<dbReference type="Pfam" id="PF03212">
    <property type="entry name" value="Pertactin"/>
    <property type="match status" value="1"/>
</dbReference>
<dbReference type="InterPro" id="IPR006315">
    <property type="entry name" value="OM_autotransptr_brl_dom"/>
</dbReference>
<dbReference type="SUPFAM" id="SSF103515">
    <property type="entry name" value="Autotransporter"/>
    <property type="match status" value="1"/>
</dbReference>
<evidence type="ECO:0000313" key="4">
    <source>
        <dbReference type="Proteomes" id="UP000323924"/>
    </source>
</evidence>
<dbReference type="RefSeq" id="WP_101338641.1">
    <property type="nucleotide sequence ID" value="NZ_VWPC01000021.1"/>
</dbReference>
<dbReference type="NCBIfam" id="TIGR01414">
    <property type="entry name" value="autotrans_barl"/>
    <property type="match status" value="1"/>
</dbReference>
<dbReference type="PANTHER" id="PTHR35037">
    <property type="entry name" value="C-TERMINAL REGION OF AIDA-LIKE PROTEIN"/>
    <property type="match status" value="1"/>
</dbReference>
<dbReference type="Gene3D" id="2.40.128.130">
    <property type="entry name" value="Autotransporter beta-domain"/>
    <property type="match status" value="1"/>
</dbReference>
<organism evidence="3 4">
    <name type="scientific">Pseudomonas chlororaphis</name>
    <dbReference type="NCBI Taxonomy" id="587753"/>
    <lineage>
        <taxon>Bacteria</taxon>
        <taxon>Pseudomonadati</taxon>
        <taxon>Pseudomonadota</taxon>
        <taxon>Gammaproteobacteria</taxon>
        <taxon>Pseudomonadales</taxon>
        <taxon>Pseudomonadaceae</taxon>
        <taxon>Pseudomonas</taxon>
    </lineage>
</organism>
<evidence type="ECO:0000256" key="1">
    <source>
        <dbReference type="ARBA" id="ARBA00022729"/>
    </source>
</evidence>
<name>A0AB34BZ56_9PSED</name>
<dbReference type="Gene3D" id="2.160.20.20">
    <property type="match status" value="2"/>
</dbReference>
<dbReference type="EMBL" id="VWPC01000021">
    <property type="protein sequence ID" value="KAA5839252.1"/>
    <property type="molecule type" value="Genomic_DNA"/>
</dbReference>
<sequence length="959" mass="98763">MSSKSKCCLVSVVGGVALEVMTLGQAHAVTLPGLVLDGVTIDVTGNNFPGVRDGGNNFPISIRDSVISANGQFSHGVVLSGANSSVLANDSTVSTLGDASHGFSFAGVNQTGVLNRTGVSTAGDNSFALNLGQGAQVQLTDVNLQTLGRFSSAADLSGASQLSASGSRFQTAGDNAHGLYLLGADTRQRALATLTDSDIRTGGDNAIGVNVNGNATATLEDSRIVTSGANAFGVWVPHADSQLLARNLSIETQGDNAIGVFTQLGGKASLDGGRVHTQGNQAYALYAGNVSAIEARNLSLQVGANSVGAFASDRSQITLENIDLSSEQTAIGLAAYSGSTIAAADSSISLSGSGARAAQANNGGTLRLDNLDIAATGADSIGLQSLASAGVGNTFEVQNTRLDVANGRAISVQGGSARIDLSGSTLSADTLLAVDQRTLADGRVLDSEDVLVTARQSSLSGAIQANARNSQLLLEDGSSLAGTAHGLNGLTLNQSTWDMTGSSQIGQLNLDQGQVRFSGPAHSVLAIDGDLTGNGTFMMNSDLASEQGDLIKVGGSIEGAHTLVVEDSGHEPAAANGKLMLVDGNGGAGRFSLYGGHVDAGAFRYTLEQRADDWYLVNTAGVTPVDPPIDPPVDPRDPPVDPVEPPVIPVDPAPAHLSAGANAAIASQTAAATLWNAQMNTLVKRLGELRLGKDEGGVWTRAIGSRYNIAEHSSRAFSQDNTGVEIGADKAIGLASGKVYVGGMLGTAKSELNFGEGASGQIDSRMLGAYATYLNDNGVYVDSVLKYSRFDNDLKLPTNLGNAVKGSYSANGYGIDVEVGKHIKLKDGWFVEPQVELSATRTTGAKYTASNGLRVDSAAMDSLQSRVGSLFGRSLELGNGMQAQPYVKASYVAEHAGDSHVRVNGHKLKSELPGNRAELGVGGILQVSERSKLSLDAEFAKGNDIEQPWGVTLGYRYLW</sequence>
<dbReference type="Pfam" id="PF03797">
    <property type="entry name" value="Autotransporter"/>
    <property type="match status" value="1"/>
</dbReference>
<dbReference type="InterPro" id="IPR011050">
    <property type="entry name" value="Pectin_lyase_fold/virulence"/>
</dbReference>
<dbReference type="InterPro" id="IPR012332">
    <property type="entry name" value="Autotransporter_pectin_lyase_C"/>
</dbReference>
<evidence type="ECO:0000259" key="2">
    <source>
        <dbReference type="PROSITE" id="PS51208"/>
    </source>
</evidence>
<accession>A0AB34BZ56</accession>
<dbReference type="SUPFAM" id="SSF51126">
    <property type="entry name" value="Pectin lyase-like"/>
    <property type="match status" value="1"/>
</dbReference>
<dbReference type="InterPro" id="IPR051551">
    <property type="entry name" value="Autotransporter_adhesion"/>
</dbReference>
<dbReference type="InterPro" id="IPR036709">
    <property type="entry name" value="Autotransporte_beta_dom_sf"/>
</dbReference>
<proteinExistence type="predicted"/>
<dbReference type="PROSITE" id="PS51208">
    <property type="entry name" value="AUTOTRANSPORTER"/>
    <property type="match status" value="1"/>
</dbReference>
<feature type="domain" description="Autotransporter" evidence="2">
    <location>
        <begin position="691"/>
        <end position="959"/>
    </location>
</feature>
<dbReference type="PRINTS" id="PR01484">
    <property type="entry name" value="PRTACTNFAMLY"/>
</dbReference>
<gene>
    <name evidence="3" type="ORF">F2A38_20520</name>
</gene>
<dbReference type="CDD" id="cd01343">
    <property type="entry name" value="PL1_Passenger_AT"/>
    <property type="match status" value="1"/>
</dbReference>
<dbReference type="InterPro" id="IPR005546">
    <property type="entry name" value="Autotransporte_beta"/>
</dbReference>
<keyword evidence="1" id="KW-0732">Signal</keyword>
<reference evidence="3 4" key="1">
    <citation type="submission" date="2019-09" db="EMBL/GenBank/DDBJ databases">
        <authorList>
            <person name="Vacheron J."/>
            <person name="Dubost A."/>
            <person name="Prigent-Combaret C."/>
            <person name="Muller D."/>
        </authorList>
    </citation>
    <scope>NUCLEOTIDE SEQUENCE [LARGE SCALE GENOMIC DNA]</scope>
    <source>
        <strain evidence="3 4">JV497</strain>
    </source>
</reference>
<dbReference type="Proteomes" id="UP000323924">
    <property type="component" value="Unassembled WGS sequence"/>
</dbReference>
<comment type="caution">
    <text evidence="3">The sequence shown here is derived from an EMBL/GenBank/DDBJ whole genome shotgun (WGS) entry which is preliminary data.</text>
</comment>
<dbReference type="GO" id="GO:0019867">
    <property type="term" value="C:outer membrane"/>
    <property type="evidence" value="ECO:0007669"/>
    <property type="project" value="InterPro"/>
</dbReference>